<keyword evidence="11" id="KW-0325">Glycoprotein</keyword>
<protein>
    <recommendedName>
        <fullName evidence="15">T-cell antigen CD7</fullName>
    </recommendedName>
</protein>
<dbReference type="SMART" id="SM00406">
    <property type="entry name" value="IGv"/>
    <property type="match status" value="1"/>
</dbReference>
<feature type="domain" description="Ig-like" evidence="19">
    <location>
        <begin position="5"/>
        <end position="116"/>
    </location>
</feature>
<dbReference type="Gene3D" id="2.60.40.10">
    <property type="entry name" value="Immunoglobulins"/>
    <property type="match status" value="1"/>
</dbReference>
<evidence type="ECO:0000256" key="7">
    <source>
        <dbReference type="ARBA" id="ARBA00023136"/>
    </source>
</evidence>
<evidence type="ECO:0000256" key="3">
    <source>
        <dbReference type="ARBA" id="ARBA00022729"/>
    </source>
</evidence>
<dbReference type="PANTHER" id="PTHR15343:SF0">
    <property type="entry name" value="T-CELL ANTIGEN CD7"/>
    <property type="match status" value="1"/>
</dbReference>
<keyword evidence="2 17" id="KW-0812">Transmembrane</keyword>
<dbReference type="GO" id="GO:0038023">
    <property type="term" value="F:signaling receptor activity"/>
    <property type="evidence" value="ECO:0007669"/>
    <property type="project" value="InterPro"/>
</dbReference>
<evidence type="ECO:0000256" key="18">
    <source>
        <dbReference type="SAM" id="SignalP"/>
    </source>
</evidence>
<evidence type="ECO:0000256" key="12">
    <source>
        <dbReference type="ARBA" id="ARBA00023288"/>
    </source>
</evidence>
<evidence type="ECO:0000256" key="6">
    <source>
        <dbReference type="ARBA" id="ARBA00023130"/>
    </source>
</evidence>
<organism evidence="20 21">
    <name type="scientific">Pan troglodytes</name>
    <name type="common">Chimpanzee</name>
    <dbReference type="NCBI Taxonomy" id="9598"/>
    <lineage>
        <taxon>Eukaryota</taxon>
        <taxon>Metazoa</taxon>
        <taxon>Chordata</taxon>
        <taxon>Craniata</taxon>
        <taxon>Vertebrata</taxon>
        <taxon>Euteleostomi</taxon>
        <taxon>Mammalia</taxon>
        <taxon>Eutheria</taxon>
        <taxon>Euarchontoglires</taxon>
        <taxon>Primates</taxon>
        <taxon>Haplorrhini</taxon>
        <taxon>Catarrhini</taxon>
        <taxon>Hominidae</taxon>
        <taxon>Pan</taxon>
    </lineage>
</organism>
<comment type="subunit">
    <text evidence="14">Interacts with SECTM1.</text>
</comment>
<keyword evidence="10" id="KW-0675">Receptor</keyword>
<evidence type="ECO:0000256" key="10">
    <source>
        <dbReference type="ARBA" id="ARBA00023170"/>
    </source>
</evidence>
<feature type="region of interest" description="Disordered" evidence="16">
    <location>
        <begin position="155"/>
        <end position="180"/>
    </location>
</feature>
<keyword evidence="9" id="KW-1015">Disulfide bond</keyword>
<evidence type="ECO:0000256" key="11">
    <source>
        <dbReference type="ARBA" id="ARBA00023180"/>
    </source>
</evidence>
<evidence type="ECO:0000256" key="16">
    <source>
        <dbReference type="SAM" id="MobiDB-lite"/>
    </source>
</evidence>
<dbReference type="InterPro" id="IPR013783">
    <property type="entry name" value="Ig-like_fold"/>
</dbReference>
<evidence type="ECO:0000256" key="1">
    <source>
        <dbReference type="ARBA" id="ARBA00004479"/>
    </source>
</evidence>
<keyword evidence="8" id="KW-0564">Palmitate</keyword>
<keyword evidence="7 17" id="KW-0472">Membrane</keyword>
<dbReference type="SMART" id="SM00409">
    <property type="entry name" value="IG"/>
    <property type="match status" value="1"/>
</dbReference>
<dbReference type="AlphaFoldDB" id="A0A2J8JFH8"/>
<dbReference type="InterPro" id="IPR007110">
    <property type="entry name" value="Ig-like_dom"/>
</dbReference>
<feature type="compositionally biased region" description="Low complexity" evidence="16">
    <location>
        <begin position="165"/>
        <end position="180"/>
    </location>
</feature>
<feature type="signal peptide" evidence="18">
    <location>
        <begin position="1"/>
        <end position="25"/>
    </location>
</feature>
<dbReference type="InterPro" id="IPR039090">
    <property type="entry name" value="CD7"/>
</dbReference>
<evidence type="ECO:0000256" key="15">
    <source>
        <dbReference type="ARBA" id="ARBA00073160"/>
    </source>
</evidence>
<evidence type="ECO:0000256" key="4">
    <source>
        <dbReference type="ARBA" id="ARBA00022859"/>
    </source>
</evidence>
<evidence type="ECO:0000256" key="17">
    <source>
        <dbReference type="SAM" id="Phobius"/>
    </source>
</evidence>
<dbReference type="GO" id="GO:0016020">
    <property type="term" value="C:membrane"/>
    <property type="evidence" value="ECO:0007669"/>
    <property type="project" value="UniProtKB-SubCell"/>
</dbReference>
<dbReference type="CDD" id="cd00099">
    <property type="entry name" value="IgV"/>
    <property type="match status" value="1"/>
</dbReference>
<dbReference type="SUPFAM" id="SSF48726">
    <property type="entry name" value="Immunoglobulin"/>
    <property type="match status" value="1"/>
</dbReference>
<keyword evidence="12" id="KW-0449">Lipoprotein</keyword>
<evidence type="ECO:0000256" key="2">
    <source>
        <dbReference type="ARBA" id="ARBA00022692"/>
    </source>
</evidence>
<comment type="subcellular location">
    <subcellularLocation>
        <location evidence="1">Membrane</location>
        <topology evidence="1">Single-pass type I membrane protein</topology>
    </subcellularLocation>
</comment>
<keyword evidence="13" id="KW-0393">Immunoglobulin domain</keyword>
<evidence type="ECO:0000256" key="13">
    <source>
        <dbReference type="ARBA" id="ARBA00023319"/>
    </source>
</evidence>
<keyword evidence="5 17" id="KW-1133">Transmembrane helix</keyword>
<feature type="chain" id="PRO_5014327370" description="T-cell antigen CD7" evidence="18">
    <location>
        <begin position="26"/>
        <end position="229"/>
    </location>
</feature>
<dbReference type="PROSITE" id="PS50835">
    <property type="entry name" value="IG_LIKE"/>
    <property type="match status" value="1"/>
</dbReference>
<comment type="caution">
    <text evidence="20">The sequence shown here is derived from an EMBL/GenBank/DDBJ whole genome shotgun (WGS) entry which is preliminary data.</text>
</comment>
<evidence type="ECO:0000256" key="8">
    <source>
        <dbReference type="ARBA" id="ARBA00023139"/>
    </source>
</evidence>
<dbReference type="InterPro" id="IPR036179">
    <property type="entry name" value="Ig-like_dom_sf"/>
</dbReference>
<evidence type="ECO:0000313" key="20">
    <source>
        <dbReference type="EMBL" id="PNI21518.1"/>
    </source>
</evidence>
<feature type="transmembrane region" description="Helical" evidence="17">
    <location>
        <begin position="186"/>
        <end position="208"/>
    </location>
</feature>
<dbReference type="InterPro" id="IPR013106">
    <property type="entry name" value="Ig_V-set"/>
</dbReference>
<dbReference type="GO" id="GO:0002250">
    <property type="term" value="P:adaptive immune response"/>
    <property type="evidence" value="ECO:0007669"/>
    <property type="project" value="UniProtKB-KW"/>
</dbReference>
<keyword evidence="6" id="KW-1064">Adaptive immunity</keyword>
<keyword evidence="3 18" id="KW-0732">Signal</keyword>
<dbReference type="InterPro" id="IPR003599">
    <property type="entry name" value="Ig_sub"/>
</dbReference>
<dbReference type="PANTHER" id="PTHR15343">
    <property type="entry name" value="CD7"/>
    <property type="match status" value="1"/>
</dbReference>
<name>A0A2J8JFH8_PANTR</name>
<evidence type="ECO:0000256" key="5">
    <source>
        <dbReference type="ARBA" id="ARBA00022989"/>
    </source>
</evidence>
<evidence type="ECO:0000259" key="19">
    <source>
        <dbReference type="PROSITE" id="PS50835"/>
    </source>
</evidence>
<evidence type="ECO:0000256" key="9">
    <source>
        <dbReference type="ARBA" id="ARBA00023157"/>
    </source>
</evidence>
<reference evidence="20 21" key="1">
    <citation type="submission" date="2017-12" db="EMBL/GenBank/DDBJ databases">
        <title>High-resolution comparative analysis of great ape genomes.</title>
        <authorList>
            <person name="Pollen A."/>
            <person name="Hastie A."/>
            <person name="Hormozdiari F."/>
            <person name="Dougherty M."/>
            <person name="Liu R."/>
            <person name="Chaisson M."/>
            <person name="Hoppe E."/>
            <person name="Hill C."/>
            <person name="Pang A."/>
            <person name="Hillier L."/>
            <person name="Baker C."/>
            <person name="Armstrong J."/>
            <person name="Shendure J."/>
            <person name="Paten B."/>
            <person name="Wilson R."/>
            <person name="Chao H."/>
            <person name="Schneider V."/>
            <person name="Ventura M."/>
            <person name="Kronenberg Z."/>
            <person name="Murali S."/>
            <person name="Gordon D."/>
            <person name="Cantsilieris S."/>
            <person name="Munson K."/>
            <person name="Nelson B."/>
            <person name="Raja A."/>
            <person name="Underwood J."/>
            <person name="Diekhans M."/>
            <person name="Fiddes I."/>
            <person name="Haussler D."/>
            <person name="Eichler E."/>
        </authorList>
    </citation>
    <scope>NUCLEOTIDE SEQUENCE [LARGE SCALE GENOMIC DNA]</scope>
    <source>
        <strain evidence="20">Yerkes chimp pedigree #C0471</strain>
    </source>
</reference>
<evidence type="ECO:0000256" key="14">
    <source>
        <dbReference type="ARBA" id="ARBA00064742"/>
    </source>
</evidence>
<proteinExistence type="predicted"/>
<evidence type="ECO:0000313" key="21">
    <source>
        <dbReference type="Proteomes" id="UP000236370"/>
    </source>
</evidence>
<gene>
    <name evidence="20" type="ORF">CK820_G0047926</name>
</gene>
<dbReference type="Proteomes" id="UP000236370">
    <property type="component" value="Unassembled WGS sequence"/>
</dbReference>
<dbReference type="Pfam" id="PF07686">
    <property type="entry name" value="V-set"/>
    <property type="match status" value="1"/>
</dbReference>
<sequence>MAGPPRLLLLPLLLALARGLPGALAAQEVQQSPHCTTVPVGASVNITCSTSGGLHGIYLRQLGPQPQDIIYYEDGVVPTTDRRFRGRIDFSGSQDNLTITMHRLQLSDTGTYTCQAITEVNVYGSGTLVLVTEEQSQGWHRCSDAPPRAFALPDPTRSALPVPPTASALPDPPAASALPDPPTASALPAALAVISFLLGLGLGVACVLARTQVSVSPSCHLHPKDCSLS</sequence>
<keyword evidence="4" id="KW-0391">Immunity</keyword>
<dbReference type="EMBL" id="NBAG03000462">
    <property type="protein sequence ID" value="PNI21518.1"/>
    <property type="molecule type" value="Genomic_DNA"/>
</dbReference>
<dbReference type="FunFam" id="2.60.40.10:FF:002197">
    <property type="entry name" value="T-cell antigen CD7"/>
    <property type="match status" value="1"/>
</dbReference>
<accession>A0A2J8JFH8</accession>